<reference evidence="1 2" key="1">
    <citation type="journal article" date="2014" name="PLoS ONE">
        <title>Global Analysis of Gene Expression Profiles in Physic Nut (Jatropha curcas L.) Seedlings Exposed to Salt Stress.</title>
        <authorList>
            <person name="Zhang L."/>
            <person name="Zhang C."/>
            <person name="Wu P."/>
            <person name="Chen Y."/>
            <person name="Li M."/>
            <person name="Jiang H."/>
            <person name="Wu G."/>
        </authorList>
    </citation>
    <scope>NUCLEOTIDE SEQUENCE [LARGE SCALE GENOMIC DNA]</scope>
    <source>
        <strain evidence="2">cv. GZQX0401</strain>
        <tissue evidence="1">Young leaves</tissue>
    </source>
</reference>
<organism evidence="1 2">
    <name type="scientific">Jatropha curcas</name>
    <name type="common">Barbados nut</name>
    <dbReference type="NCBI Taxonomy" id="180498"/>
    <lineage>
        <taxon>Eukaryota</taxon>
        <taxon>Viridiplantae</taxon>
        <taxon>Streptophyta</taxon>
        <taxon>Embryophyta</taxon>
        <taxon>Tracheophyta</taxon>
        <taxon>Spermatophyta</taxon>
        <taxon>Magnoliopsida</taxon>
        <taxon>eudicotyledons</taxon>
        <taxon>Gunneridae</taxon>
        <taxon>Pentapetalae</taxon>
        <taxon>rosids</taxon>
        <taxon>fabids</taxon>
        <taxon>Malpighiales</taxon>
        <taxon>Euphorbiaceae</taxon>
        <taxon>Crotonoideae</taxon>
        <taxon>Jatropheae</taxon>
        <taxon>Jatropha</taxon>
    </lineage>
</organism>
<sequence length="81" mass="9185">MRFWLDLIGFEVTSEARFDWLEGVCCVALKAPIRLHQRSGRQQSSGHVQGSIEIILIIWSRTKLSLIGFVGSSRICDHLQS</sequence>
<dbReference type="EMBL" id="KK915299">
    <property type="protein sequence ID" value="KDP23036.1"/>
    <property type="molecule type" value="Genomic_DNA"/>
</dbReference>
<evidence type="ECO:0000313" key="2">
    <source>
        <dbReference type="Proteomes" id="UP000027138"/>
    </source>
</evidence>
<name>A0A067JGI1_JATCU</name>
<accession>A0A067JGI1</accession>
<dbReference type="Proteomes" id="UP000027138">
    <property type="component" value="Unassembled WGS sequence"/>
</dbReference>
<keyword evidence="2" id="KW-1185">Reference proteome</keyword>
<protein>
    <submittedName>
        <fullName evidence="1">Uncharacterized protein</fullName>
    </submittedName>
</protein>
<evidence type="ECO:0000313" key="1">
    <source>
        <dbReference type="EMBL" id="KDP23036.1"/>
    </source>
</evidence>
<dbReference type="AlphaFoldDB" id="A0A067JGI1"/>
<proteinExistence type="predicted"/>
<gene>
    <name evidence="1" type="ORF">JCGZ_01692</name>
</gene>